<dbReference type="PANTHER" id="PTHR37042:SF4">
    <property type="entry name" value="OUTER MEMBRANE PROTEIN RV1973"/>
    <property type="match status" value="1"/>
</dbReference>
<name>A0A7W9G9X6_9ACTN</name>
<keyword evidence="2 4" id="KW-0472">Membrane</keyword>
<dbReference type="EMBL" id="JACHMB010000001">
    <property type="protein sequence ID" value="MBB5779913.1"/>
    <property type="molecule type" value="Genomic_DNA"/>
</dbReference>
<keyword evidence="4" id="KW-0812">Transmembrane</keyword>
<proteinExistence type="predicted"/>
<dbReference type="RefSeq" id="WP_185073149.1">
    <property type="nucleotide sequence ID" value="NZ_JACHMB010000001.1"/>
</dbReference>
<evidence type="ECO:0000256" key="2">
    <source>
        <dbReference type="ARBA" id="ARBA00023136"/>
    </source>
</evidence>
<organism evidence="5 6">
    <name type="scientific">Nonomuraea jabiensis</name>
    <dbReference type="NCBI Taxonomy" id="882448"/>
    <lineage>
        <taxon>Bacteria</taxon>
        <taxon>Bacillati</taxon>
        <taxon>Actinomycetota</taxon>
        <taxon>Actinomycetes</taxon>
        <taxon>Streptosporangiales</taxon>
        <taxon>Streptosporangiaceae</taxon>
        <taxon>Nonomuraea</taxon>
    </lineage>
</organism>
<comment type="caution">
    <text evidence="5">The sequence shown here is derived from an EMBL/GenBank/DDBJ whole genome shotgun (WGS) entry which is preliminary data.</text>
</comment>
<protein>
    <recommendedName>
        <fullName evidence="7">Mce-associated membrane protein</fullName>
    </recommendedName>
</protein>
<comment type="subcellular location">
    <subcellularLocation>
        <location evidence="1">Membrane</location>
    </subcellularLocation>
</comment>
<dbReference type="AlphaFoldDB" id="A0A7W9G9X6"/>
<evidence type="ECO:0008006" key="7">
    <source>
        <dbReference type="Google" id="ProtNLM"/>
    </source>
</evidence>
<feature type="compositionally biased region" description="Basic and acidic residues" evidence="3">
    <location>
        <begin position="1"/>
        <end position="15"/>
    </location>
</feature>
<keyword evidence="6" id="KW-1185">Reference proteome</keyword>
<accession>A0A7W9G9X6</accession>
<evidence type="ECO:0000313" key="5">
    <source>
        <dbReference type="EMBL" id="MBB5779913.1"/>
    </source>
</evidence>
<evidence type="ECO:0000256" key="1">
    <source>
        <dbReference type="ARBA" id="ARBA00004370"/>
    </source>
</evidence>
<feature type="region of interest" description="Disordered" evidence="3">
    <location>
        <begin position="1"/>
        <end position="52"/>
    </location>
</feature>
<dbReference type="Proteomes" id="UP000579153">
    <property type="component" value="Unassembled WGS sequence"/>
</dbReference>
<feature type="transmembrane region" description="Helical" evidence="4">
    <location>
        <begin position="60"/>
        <end position="81"/>
    </location>
</feature>
<dbReference type="GO" id="GO:0016020">
    <property type="term" value="C:membrane"/>
    <property type="evidence" value="ECO:0007669"/>
    <property type="project" value="UniProtKB-SubCell"/>
</dbReference>
<sequence>MTTKQDLAEDARTEEAPAEEAPSEGAPAEKAQAEEAAGEEAAGEEAAGGKGGARVTRARVLGTLAAMLVAALAATAVLQWISASQAEAARARLESERALRLEVSGAATAFSKALLSYDYQNLQNTRSTLAAQATGDFLATYDAAFGGAMAQVIVKLKATSQATVREVYLADVDEATAHAIVVVDQQVNTSEAIRSVKDSHLKISLVKEKGTWKIHDVTVLGAASEDQYNLTGDKKKD</sequence>
<dbReference type="PANTHER" id="PTHR37042">
    <property type="entry name" value="OUTER MEMBRANE PROTEIN RV1973"/>
    <property type="match status" value="1"/>
</dbReference>
<keyword evidence="4" id="KW-1133">Transmembrane helix</keyword>
<reference evidence="5 6" key="1">
    <citation type="submission" date="2020-08" db="EMBL/GenBank/DDBJ databases">
        <title>Sequencing the genomes of 1000 actinobacteria strains.</title>
        <authorList>
            <person name="Klenk H.-P."/>
        </authorList>
    </citation>
    <scope>NUCLEOTIDE SEQUENCE [LARGE SCALE GENOMIC DNA]</scope>
    <source>
        <strain evidence="5 6">DSM 45507</strain>
    </source>
</reference>
<evidence type="ECO:0000313" key="6">
    <source>
        <dbReference type="Proteomes" id="UP000579153"/>
    </source>
</evidence>
<evidence type="ECO:0000256" key="3">
    <source>
        <dbReference type="SAM" id="MobiDB-lite"/>
    </source>
</evidence>
<gene>
    <name evidence="5" type="ORF">HD596_006669</name>
</gene>
<evidence type="ECO:0000256" key="4">
    <source>
        <dbReference type="SAM" id="Phobius"/>
    </source>
</evidence>